<feature type="region of interest" description="Disordered" evidence="1">
    <location>
        <begin position="35"/>
        <end position="70"/>
    </location>
</feature>
<feature type="compositionally biased region" description="Polar residues" evidence="1">
    <location>
        <begin position="37"/>
        <end position="49"/>
    </location>
</feature>
<dbReference type="PANTHER" id="PTHR34988">
    <property type="entry name" value="PROTEIN, PUTATIVE-RELATED"/>
    <property type="match status" value="1"/>
</dbReference>
<evidence type="ECO:0000259" key="2">
    <source>
        <dbReference type="PROSITE" id="PS51742"/>
    </source>
</evidence>
<dbReference type="EnsemblMetazoa" id="CLYHEMT009779.1">
    <property type="protein sequence ID" value="CLYHEMP009779.1"/>
    <property type="gene ID" value="CLYHEMG009779"/>
</dbReference>
<dbReference type="Gene3D" id="3.30.1330.80">
    <property type="entry name" value="Hypothetical protein, similar to alpha- acetolactate decarboxylase, domain 2"/>
    <property type="match status" value="1"/>
</dbReference>
<organism evidence="3 4">
    <name type="scientific">Clytia hemisphaerica</name>
    <dbReference type="NCBI Taxonomy" id="252671"/>
    <lineage>
        <taxon>Eukaryota</taxon>
        <taxon>Metazoa</taxon>
        <taxon>Cnidaria</taxon>
        <taxon>Hydrozoa</taxon>
        <taxon>Hydroidolina</taxon>
        <taxon>Leptothecata</taxon>
        <taxon>Obeliida</taxon>
        <taxon>Clytiidae</taxon>
        <taxon>Clytia</taxon>
    </lineage>
</organism>
<dbReference type="InterPro" id="IPR005175">
    <property type="entry name" value="PPC_dom"/>
</dbReference>
<dbReference type="AlphaFoldDB" id="A0A7M5VEJ4"/>
<accession>A0A7M5VEJ4</accession>
<dbReference type="Pfam" id="PF03479">
    <property type="entry name" value="PCC"/>
    <property type="match status" value="1"/>
</dbReference>
<sequence length="221" mass="24171">MENGFSSIRNNPSGGAIPKTGKSKFYTTELSFEDNFDPSNYIQKNTQHPTIKEDDSFTKPANPEPEKQKETINDISSHKVKQSGSPLMCYVVRLKHGDELRKSLLSFVKKNGLKAAFIMSCVGSCTSARVRLASATPENEANYMLDLINPMEIVSLDGTLSGGGHLHVGLADYSGKMMGGHLLELVVDTTAEVVIGDCSSLSFTRTYDQSTGFHELQVSDR</sequence>
<dbReference type="GeneID" id="136802606"/>
<proteinExistence type="predicted"/>
<dbReference type="OrthoDB" id="2156856at2759"/>
<feature type="region of interest" description="Disordered" evidence="1">
    <location>
        <begin position="1"/>
        <end position="21"/>
    </location>
</feature>
<feature type="domain" description="PPC" evidence="2">
    <location>
        <begin position="84"/>
        <end position="219"/>
    </location>
</feature>
<evidence type="ECO:0000313" key="4">
    <source>
        <dbReference type="Proteomes" id="UP000594262"/>
    </source>
</evidence>
<dbReference type="SUPFAM" id="SSF117856">
    <property type="entry name" value="AF0104/ALDC/Ptd012-like"/>
    <property type="match status" value="1"/>
</dbReference>
<name>A0A7M5VEJ4_9CNID</name>
<dbReference type="RefSeq" id="XP_066915459.1">
    <property type="nucleotide sequence ID" value="XM_067059358.1"/>
</dbReference>
<dbReference type="PANTHER" id="PTHR34988:SF1">
    <property type="entry name" value="DNA-BINDING PROTEIN"/>
    <property type="match status" value="1"/>
</dbReference>
<feature type="compositionally biased region" description="Polar residues" evidence="1">
    <location>
        <begin position="1"/>
        <end position="13"/>
    </location>
</feature>
<dbReference type="CDD" id="cd11378">
    <property type="entry name" value="DUF296"/>
    <property type="match status" value="1"/>
</dbReference>
<evidence type="ECO:0000256" key="1">
    <source>
        <dbReference type="SAM" id="MobiDB-lite"/>
    </source>
</evidence>
<dbReference type="PROSITE" id="PS51742">
    <property type="entry name" value="PPC"/>
    <property type="match status" value="1"/>
</dbReference>
<evidence type="ECO:0000313" key="3">
    <source>
        <dbReference type="EnsemblMetazoa" id="CLYHEMP009779.1"/>
    </source>
</evidence>
<dbReference type="Proteomes" id="UP000594262">
    <property type="component" value="Unplaced"/>
</dbReference>
<reference evidence="3" key="1">
    <citation type="submission" date="2021-01" db="UniProtKB">
        <authorList>
            <consortium name="EnsemblMetazoa"/>
        </authorList>
    </citation>
    <scope>IDENTIFICATION</scope>
</reference>
<protein>
    <recommendedName>
        <fullName evidence="2">PPC domain-containing protein</fullName>
    </recommendedName>
</protein>
<keyword evidence="4" id="KW-1185">Reference proteome</keyword>